<keyword evidence="1" id="KW-0472">Membrane</keyword>
<accession>A0A7J7N8A8</accession>
<feature type="transmembrane region" description="Helical" evidence="1">
    <location>
        <begin position="33"/>
        <end position="52"/>
    </location>
</feature>
<gene>
    <name evidence="2" type="ORF">GIB67_029318</name>
</gene>
<evidence type="ECO:0000313" key="2">
    <source>
        <dbReference type="EMBL" id="KAF6163469.1"/>
    </source>
</evidence>
<dbReference type="AlphaFoldDB" id="A0A7J7N8A8"/>
<keyword evidence="3" id="KW-1185">Reference proteome</keyword>
<keyword evidence="1" id="KW-0812">Transmembrane</keyword>
<evidence type="ECO:0000313" key="3">
    <source>
        <dbReference type="Proteomes" id="UP000541444"/>
    </source>
</evidence>
<protein>
    <submittedName>
        <fullName evidence="2">Uncharacterized protein</fullName>
    </submittedName>
</protein>
<dbReference type="EMBL" id="JACGCM010000981">
    <property type="protein sequence ID" value="KAF6163469.1"/>
    <property type="molecule type" value="Genomic_DNA"/>
</dbReference>
<dbReference type="Proteomes" id="UP000541444">
    <property type="component" value="Unassembled WGS sequence"/>
</dbReference>
<proteinExistence type="predicted"/>
<organism evidence="2 3">
    <name type="scientific">Kingdonia uniflora</name>
    <dbReference type="NCBI Taxonomy" id="39325"/>
    <lineage>
        <taxon>Eukaryota</taxon>
        <taxon>Viridiplantae</taxon>
        <taxon>Streptophyta</taxon>
        <taxon>Embryophyta</taxon>
        <taxon>Tracheophyta</taxon>
        <taxon>Spermatophyta</taxon>
        <taxon>Magnoliopsida</taxon>
        <taxon>Ranunculales</taxon>
        <taxon>Circaeasteraceae</taxon>
        <taxon>Kingdonia</taxon>
    </lineage>
</organism>
<name>A0A7J7N8A8_9MAGN</name>
<evidence type="ECO:0000256" key="1">
    <source>
        <dbReference type="SAM" id="Phobius"/>
    </source>
</evidence>
<comment type="caution">
    <text evidence="2">The sequence shown here is derived from an EMBL/GenBank/DDBJ whole genome shotgun (WGS) entry which is preliminary data.</text>
</comment>
<keyword evidence="1" id="KW-1133">Transmembrane helix</keyword>
<sequence>MFLTLKKGMDQFPQPQPLLVHFLSFCFSVNEPIIIRPNYILLDLLAIFFLRLSLLKRFFSSSPSIVMCSIHGRFPNTLLMLFLGLIHSKKPGV</sequence>
<reference evidence="2 3" key="1">
    <citation type="journal article" date="2020" name="IScience">
        <title>Genome Sequencing of the Endangered Kingdonia uniflora (Circaeasteraceae, Ranunculales) Reveals Potential Mechanisms of Evolutionary Specialization.</title>
        <authorList>
            <person name="Sun Y."/>
            <person name="Deng T."/>
            <person name="Zhang A."/>
            <person name="Moore M.J."/>
            <person name="Landis J.B."/>
            <person name="Lin N."/>
            <person name="Zhang H."/>
            <person name="Zhang X."/>
            <person name="Huang J."/>
            <person name="Zhang X."/>
            <person name="Sun H."/>
            <person name="Wang H."/>
        </authorList>
    </citation>
    <scope>NUCLEOTIDE SEQUENCE [LARGE SCALE GENOMIC DNA]</scope>
    <source>
        <strain evidence="2">TB1705</strain>
        <tissue evidence="2">Leaf</tissue>
    </source>
</reference>